<name>A0A8H6BUC7_CANAX</name>
<gene>
    <name evidence="1" type="ORF">FOB64_005020</name>
</gene>
<proteinExistence type="predicted"/>
<evidence type="ECO:0000313" key="2">
    <source>
        <dbReference type="Proteomes" id="UP000536275"/>
    </source>
</evidence>
<dbReference type="AlphaFoldDB" id="A0A8H6BUC7"/>
<accession>A0A8H6BUC7</accession>
<reference evidence="1 2" key="1">
    <citation type="submission" date="2020-03" db="EMBL/GenBank/DDBJ databases">
        <title>FDA dAtabase for Regulatory Grade micrObial Sequences (FDA-ARGOS): Supporting development and validation of Infectious Disease Dx tests.</title>
        <authorList>
            <person name="Campos J."/>
            <person name="Goldberg B."/>
            <person name="Tallon L."/>
            <person name="Sadzewicz L."/>
            <person name="Vavikolanu K."/>
            <person name="Mehta A."/>
            <person name="Aluvathingal J."/>
            <person name="Nadendla S."/>
            <person name="Nandy P."/>
            <person name="Geyer C."/>
            <person name="Yan Y."/>
            <person name="Sichtig H."/>
        </authorList>
    </citation>
    <scope>NUCLEOTIDE SEQUENCE [LARGE SCALE GENOMIC DNA]</scope>
    <source>
        <strain evidence="1 2">FDAARGOS_656</strain>
    </source>
</reference>
<evidence type="ECO:0000313" key="1">
    <source>
        <dbReference type="EMBL" id="KAF6065267.1"/>
    </source>
</evidence>
<protein>
    <submittedName>
        <fullName evidence="1">Uncharacterized protein</fullName>
    </submittedName>
</protein>
<comment type="caution">
    <text evidence="1">The sequence shown here is derived from an EMBL/GenBank/DDBJ whole genome shotgun (WGS) entry which is preliminary data.</text>
</comment>
<organism evidence="1 2">
    <name type="scientific">Candida albicans</name>
    <name type="common">Yeast</name>
    <dbReference type="NCBI Taxonomy" id="5476"/>
    <lineage>
        <taxon>Eukaryota</taxon>
        <taxon>Fungi</taxon>
        <taxon>Dikarya</taxon>
        <taxon>Ascomycota</taxon>
        <taxon>Saccharomycotina</taxon>
        <taxon>Pichiomycetes</taxon>
        <taxon>Debaryomycetaceae</taxon>
        <taxon>Candida/Lodderomyces clade</taxon>
        <taxon>Candida</taxon>
    </lineage>
</organism>
<dbReference type="Proteomes" id="UP000536275">
    <property type="component" value="Unassembled WGS sequence"/>
</dbReference>
<sequence>MKTTDAHRREDIVNNQTYVLVQIPDDIKNTVTTPEWLTNWEEAEFMSASGMYGKPHGWDIENVTVRAAYWLASMTSGIWLDDKEEEYVKRDSYVDNVIAYYNTGNTSYLTGTEFSYSNNSSTKTSIIL</sequence>
<dbReference type="EMBL" id="JABWAD010000059">
    <property type="protein sequence ID" value="KAF6065267.1"/>
    <property type="molecule type" value="Genomic_DNA"/>
</dbReference>